<evidence type="ECO:0000313" key="1">
    <source>
        <dbReference type="EMBL" id="EGN96543.1"/>
    </source>
</evidence>
<name>F8Q4R6_SERL3</name>
<feature type="non-terminal residue" evidence="1">
    <location>
        <position position="1"/>
    </location>
</feature>
<gene>
    <name evidence="1" type="ORF">SERLA73DRAFT_58125</name>
</gene>
<dbReference type="OrthoDB" id="2693386at2759"/>
<dbReference type="InParanoid" id="F8Q4R6"/>
<organism evidence="2">
    <name type="scientific">Serpula lacrymans var. lacrymans (strain S7.3)</name>
    <name type="common">Dry rot fungus</name>
    <dbReference type="NCBI Taxonomy" id="936435"/>
    <lineage>
        <taxon>Eukaryota</taxon>
        <taxon>Fungi</taxon>
        <taxon>Dikarya</taxon>
        <taxon>Basidiomycota</taxon>
        <taxon>Agaricomycotina</taxon>
        <taxon>Agaricomycetes</taxon>
        <taxon>Agaricomycetidae</taxon>
        <taxon>Boletales</taxon>
        <taxon>Coniophorineae</taxon>
        <taxon>Serpulaceae</taxon>
        <taxon>Serpula</taxon>
    </lineage>
</organism>
<dbReference type="AlphaFoldDB" id="F8Q4R6"/>
<dbReference type="Proteomes" id="UP000008063">
    <property type="component" value="Unassembled WGS sequence"/>
</dbReference>
<keyword evidence="2" id="KW-1185">Reference proteome</keyword>
<proteinExistence type="predicted"/>
<reference evidence="2" key="1">
    <citation type="journal article" date="2011" name="Science">
        <title>The plant cell wall-decomposing machinery underlies the functional diversity of forest fungi.</title>
        <authorList>
            <person name="Eastwood D.C."/>
            <person name="Floudas D."/>
            <person name="Binder M."/>
            <person name="Majcherczyk A."/>
            <person name="Schneider P."/>
            <person name="Aerts A."/>
            <person name="Asiegbu F.O."/>
            <person name="Baker S.E."/>
            <person name="Barry K."/>
            <person name="Bendiksby M."/>
            <person name="Blumentritt M."/>
            <person name="Coutinho P.M."/>
            <person name="Cullen D."/>
            <person name="de Vries R.P."/>
            <person name="Gathman A."/>
            <person name="Goodell B."/>
            <person name="Henrissat B."/>
            <person name="Ihrmark K."/>
            <person name="Kauserud H."/>
            <person name="Kohler A."/>
            <person name="LaButti K."/>
            <person name="Lapidus A."/>
            <person name="Lavin J.L."/>
            <person name="Lee Y.-H."/>
            <person name="Lindquist E."/>
            <person name="Lilly W."/>
            <person name="Lucas S."/>
            <person name="Morin E."/>
            <person name="Murat C."/>
            <person name="Oguiza J.A."/>
            <person name="Park J."/>
            <person name="Pisabarro A.G."/>
            <person name="Riley R."/>
            <person name="Rosling A."/>
            <person name="Salamov A."/>
            <person name="Schmidt O."/>
            <person name="Schmutz J."/>
            <person name="Skrede I."/>
            <person name="Stenlid J."/>
            <person name="Wiebenga A."/>
            <person name="Xie X."/>
            <person name="Kuees U."/>
            <person name="Hibbett D.S."/>
            <person name="Hoffmeister D."/>
            <person name="Hoegberg N."/>
            <person name="Martin F."/>
            <person name="Grigoriev I.V."/>
            <person name="Watkinson S.C."/>
        </authorList>
    </citation>
    <scope>NUCLEOTIDE SEQUENCE [LARGE SCALE GENOMIC DNA]</scope>
    <source>
        <strain evidence="2">strain S7.3</strain>
    </source>
</reference>
<accession>F8Q4R6</accession>
<dbReference type="EMBL" id="GL945483">
    <property type="protein sequence ID" value="EGN96543.1"/>
    <property type="molecule type" value="Genomic_DNA"/>
</dbReference>
<evidence type="ECO:0000313" key="2">
    <source>
        <dbReference type="Proteomes" id="UP000008063"/>
    </source>
</evidence>
<sequence length="49" mass="5465">VHHRLEGRWRVGKSKKHNKGFKEAAIGPESGLVFVSFLDSDIVVSPSYV</sequence>
<dbReference type="HOGENOM" id="CLU_3147324_0_0_1"/>
<protein>
    <submittedName>
        <fullName evidence="1">Uncharacterized protein</fullName>
    </submittedName>
</protein>